<evidence type="ECO:0000313" key="3">
    <source>
        <dbReference type="Proteomes" id="UP001497392"/>
    </source>
</evidence>
<dbReference type="PANTHER" id="PTHR33559">
    <property type="entry name" value="PROTEASOME ASSEMBLY CHAPERONE 4"/>
    <property type="match status" value="1"/>
</dbReference>
<accession>A0ABP1FLX5</accession>
<feature type="region of interest" description="Disordered" evidence="1">
    <location>
        <begin position="1"/>
        <end position="57"/>
    </location>
</feature>
<name>A0ABP1FLX5_9CHLO</name>
<protein>
    <submittedName>
        <fullName evidence="2">G3081 protein</fullName>
    </submittedName>
</protein>
<evidence type="ECO:0000256" key="1">
    <source>
        <dbReference type="SAM" id="MobiDB-lite"/>
    </source>
</evidence>
<dbReference type="Pfam" id="PF16093">
    <property type="entry name" value="PAC4"/>
    <property type="match status" value="1"/>
</dbReference>
<dbReference type="EMBL" id="CAXHTA020000004">
    <property type="protein sequence ID" value="CAL5220974.1"/>
    <property type="molecule type" value="Genomic_DNA"/>
</dbReference>
<dbReference type="InterPro" id="IPR032157">
    <property type="entry name" value="PAC4"/>
</dbReference>
<feature type="compositionally biased region" description="Polar residues" evidence="1">
    <location>
        <begin position="40"/>
        <end position="50"/>
    </location>
</feature>
<evidence type="ECO:0000313" key="2">
    <source>
        <dbReference type="EMBL" id="CAL5220974.1"/>
    </source>
</evidence>
<sequence length="193" mass="20067">MDNPGQSVATEASQCNGHVSTPPMQGNGRLPRTDHVATVYENTHNSTSTRAAQGADSAAIGAPDQVARQEDSSALQQTCFSEELVGIRVCFQLVDLGRQLYVWAGLEGGAMGCMCLASPPAGAGGMPPVATLVRGSADSAAASVAQRLARKTGRSIAVAWALPTQPPTLNVLAERRIVEQLTANGLVERNLAM</sequence>
<organism evidence="2 3">
    <name type="scientific">Coccomyxa viridis</name>
    <dbReference type="NCBI Taxonomy" id="1274662"/>
    <lineage>
        <taxon>Eukaryota</taxon>
        <taxon>Viridiplantae</taxon>
        <taxon>Chlorophyta</taxon>
        <taxon>core chlorophytes</taxon>
        <taxon>Trebouxiophyceae</taxon>
        <taxon>Trebouxiophyceae incertae sedis</taxon>
        <taxon>Coccomyxaceae</taxon>
        <taxon>Coccomyxa</taxon>
    </lineage>
</organism>
<dbReference type="PANTHER" id="PTHR33559:SF1">
    <property type="entry name" value="PROTEASOME ASSEMBLY CHAPERONE 4"/>
    <property type="match status" value="1"/>
</dbReference>
<feature type="compositionally biased region" description="Polar residues" evidence="1">
    <location>
        <begin position="1"/>
        <end position="24"/>
    </location>
</feature>
<gene>
    <name evidence="2" type="primary">g3081</name>
    <name evidence="2" type="ORF">VP750_LOCUS2633</name>
</gene>
<proteinExistence type="predicted"/>
<reference evidence="2 3" key="1">
    <citation type="submission" date="2024-06" db="EMBL/GenBank/DDBJ databases">
        <authorList>
            <person name="Kraege A."/>
            <person name="Thomma B."/>
        </authorList>
    </citation>
    <scope>NUCLEOTIDE SEQUENCE [LARGE SCALE GENOMIC DNA]</scope>
</reference>
<dbReference type="Proteomes" id="UP001497392">
    <property type="component" value="Unassembled WGS sequence"/>
</dbReference>
<keyword evidence="3" id="KW-1185">Reference proteome</keyword>
<comment type="caution">
    <text evidence="2">The sequence shown here is derived from an EMBL/GenBank/DDBJ whole genome shotgun (WGS) entry which is preliminary data.</text>
</comment>